<dbReference type="AlphaFoldDB" id="A0A8J7GIH0"/>
<evidence type="ECO:0008006" key="5">
    <source>
        <dbReference type="Google" id="ProtNLM"/>
    </source>
</evidence>
<proteinExistence type="predicted"/>
<feature type="compositionally biased region" description="Acidic residues" evidence="1">
    <location>
        <begin position="39"/>
        <end position="48"/>
    </location>
</feature>
<sequence>MDEEVRNVGPDRPAAPEPDHTASEPNEATAPAQAAPPPEDGEATDPDDLATRTGTRKLSAGASTVLALIGAALVAAFVYPPWPAPATDSPQFAAPTASPSHAAPAVAPVPPCDRTLDAVGDVFVRAKTNPTAAPVADGAPFADCTMRGTLAVAGNPSGTLRVTYGRSAGIVGLTAEQRARDAVDEQAGSACVEPATPVAGFPYAVRCGDDAPRIHEIVLVADGDVYLSVEVTVRSAVADRTEVRRHLAAAAGAAAAKVHSRVRP</sequence>
<reference evidence="3" key="1">
    <citation type="submission" date="2020-11" db="EMBL/GenBank/DDBJ databases">
        <title>Sequencing the genomes of 1000 actinobacteria strains.</title>
        <authorList>
            <person name="Klenk H.-P."/>
        </authorList>
    </citation>
    <scope>NUCLEOTIDE SEQUENCE</scope>
    <source>
        <strain evidence="3">DSM 45356</strain>
    </source>
</reference>
<evidence type="ECO:0000313" key="4">
    <source>
        <dbReference type="Proteomes" id="UP000622552"/>
    </source>
</evidence>
<comment type="caution">
    <text evidence="3">The sequence shown here is derived from an EMBL/GenBank/DDBJ whole genome shotgun (WGS) entry which is preliminary data.</text>
</comment>
<keyword evidence="2" id="KW-0812">Transmembrane</keyword>
<feature type="region of interest" description="Disordered" evidence="1">
    <location>
        <begin position="1"/>
        <end position="52"/>
    </location>
</feature>
<keyword evidence="4" id="KW-1185">Reference proteome</keyword>
<feature type="transmembrane region" description="Helical" evidence="2">
    <location>
        <begin position="60"/>
        <end position="82"/>
    </location>
</feature>
<evidence type="ECO:0000313" key="3">
    <source>
        <dbReference type="EMBL" id="MBG6137317.1"/>
    </source>
</evidence>
<dbReference type="RefSeq" id="WP_197004198.1">
    <property type="nucleotide sequence ID" value="NZ_BONS01000020.1"/>
</dbReference>
<keyword evidence="2" id="KW-1133">Transmembrane helix</keyword>
<name>A0A8J7GIH0_9ACTN</name>
<organism evidence="3 4">
    <name type="scientific">Longispora fulva</name>
    <dbReference type="NCBI Taxonomy" id="619741"/>
    <lineage>
        <taxon>Bacteria</taxon>
        <taxon>Bacillati</taxon>
        <taxon>Actinomycetota</taxon>
        <taxon>Actinomycetes</taxon>
        <taxon>Micromonosporales</taxon>
        <taxon>Micromonosporaceae</taxon>
        <taxon>Longispora</taxon>
    </lineage>
</organism>
<dbReference type="Proteomes" id="UP000622552">
    <property type="component" value="Unassembled WGS sequence"/>
</dbReference>
<protein>
    <recommendedName>
        <fullName evidence="5">DUF3558 domain-containing protein</fullName>
    </recommendedName>
</protein>
<feature type="compositionally biased region" description="Low complexity" evidence="1">
    <location>
        <begin position="24"/>
        <end position="33"/>
    </location>
</feature>
<evidence type="ECO:0000256" key="2">
    <source>
        <dbReference type="SAM" id="Phobius"/>
    </source>
</evidence>
<gene>
    <name evidence="3" type="ORF">IW245_003511</name>
</gene>
<accession>A0A8J7GIH0</accession>
<keyword evidence="2" id="KW-0472">Membrane</keyword>
<dbReference type="EMBL" id="JADOUF010000001">
    <property type="protein sequence ID" value="MBG6137317.1"/>
    <property type="molecule type" value="Genomic_DNA"/>
</dbReference>
<evidence type="ECO:0000256" key="1">
    <source>
        <dbReference type="SAM" id="MobiDB-lite"/>
    </source>
</evidence>